<evidence type="ECO:0000256" key="7">
    <source>
        <dbReference type="SAM" id="MobiDB-lite"/>
    </source>
</evidence>
<dbReference type="EMBL" id="CAJVPD010000014">
    <property type="protein sequence ID" value="CAG8234183.1"/>
    <property type="molecule type" value="Genomic_DNA"/>
</dbReference>
<name>A0A9W4N2V0_9EURO</name>
<keyword evidence="2 5" id="KW-0808">Transferase</keyword>
<dbReference type="AlphaFoldDB" id="A0A9W4N2V0"/>
<dbReference type="CDD" id="cd02440">
    <property type="entry name" value="AdoMet_MTases"/>
    <property type="match status" value="1"/>
</dbReference>
<dbReference type="SUPFAM" id="SSF53335">
    <property type="entry name" value="S-adenosyl-L-methionine-dependent methyltransferases"/>
    <property type="match status" value="1"/>
</dbReference>
<dbReference type="Pfam" id="PF08498">
    <property type="entry name" value="Sterol_MT_C"/>
    <property type="match status" value="1"/>
</dbReference>
<gene>
    <name evidence="9" type="ORF">PSALAMII_LOCUS346</name>
</gene>
<dbReference type="PANTHER" id="PTHR44068">
    <property type="entry name" value="ZGC:194242"/>
    <property type="match status" value="1"/>
</dbReference>
<dbReference type="GO" id="GO:0006696">
    <property type="term" value="P:ergosterol biosynthetic process"/>
    <property type="evidence" value="ECO:0007669"/>
    <property type="project" value="TreeGrafter"/>
</dbReference>
<keyword evidence="1 5" id="KW-0489">Methyltransferase</keyword>
<evidence type="ECO:0000256" key="4">
    <source>
        <dbReference type="ARBA" id="ARBA00038188"/>
    </source>
</evidence>
<dbReference type="PROSITE" id="PS51685">
    <property type="entry name" value="SAM_MT_ERG6_SMT"/>
    <property type="match status" value="1"/>
</dbReference>
<evidence type="ECO:0000313" key="9">
    <source>
        <dbReference type="EMBL" id="CAG8234183.1"/>
    </source>
</evidence>
<feature type="region of interest" description="Disordered" evidence="7">
    <location>
        <begin position="1"/>
        <end position="37"/>
    </location>
</feature>
<feature type="compositionally biased region" description="Polar residues" evidence="7">
    <location>
        <begin position="23"/>
        <end position="37"/>
    </location>
</feature>
<dbReference type="InterPro" id="IPR030384">
    <property type="entry name" value="MeTrfase_SMT"/>
</dbReference>
<dbReference type="PANTHER" id="PTHR44068:SF1">
    <property type="entry name" value="HYPOTHETICAL LOC100005854"/>
    <property type="match status" value="1"/>
</dbReference>
<feature type="domain" description="SAM-dependent methyltransferase Erg6/SMT-type" evidence="8">
    <location>
        <begin position="91"/>
        <end position="373"/>
    </location>
</feature>
<dbReference type="GO" id="GO:0003838">
    <property type="term" value="F:sterol 24-C-methyltransferase activity"/>
    <property type="evidence" value="ECO:0007669"/>
    <property type="project" value="TreeGrafter"/>
</dbReference>
<dbReference type="InterPro" id="IPR013216">
    <property type="entry name" value="Methyltransf_11"/>
</dbReference>
<dbReference type="InterPro" id="IPR013705">
    <property type="entry name" value="Sterol_MeTrfase_C"/>
</dbReference>
<dbReference type="InterPro" id="IPR050447">
    <property type="entry name" value="Erg6_SMT_methyltransf"/>
</dbReference>
<evidence type="ECO:0000256" key="2">
    <source>
        <dbReference type="ARBA" id="ARBA00022679"/>
    </source>
</evidence>
<dbReference type="GO" id="GO:0032259">
    <property type="term" value="P:methylation"/>
    <property type="evidence" value="ECO:0007669"/>
    <property type="project" value="UniProtKB-KW"/>
</dbReference>
<evidence type="ECO:0000259" key="8">
    <source>
        <dbReference type="PROSITE" id="PS51685"/>
    </source>
</evidence>
<dbReference type="Proteomes" id="UP001152592">
    <property type="component" value="Unassembled WGS sequence"/>
</dbReference>
<organism evidence="9 10">
    <name type="scientific">Penicillium salamii</name>
    <dbReference type="NCBI Taxonomy" id="1612424"/>
    <lineage>
        <taxon>Eukaryota</taxon>
        <taxon>Fungi</taxon>
        <taxon>Dikarya</taxon>
        <taxon>Ascomycota</taxon>
        <taxon>Pezizomycotina</taxon>
        <taxon>Eurotiomycetes</taxon>
        <taxon>Eurotiomycetidae</taxon>
        <taxon>Eurotiales</taxon>
        <taxon>Aspergillaceae</taxon>
        <taxon>Penicillium</taxon>
    </lineage>
</organism>
<dbReference type="Gene3D" id="3.40.50.150">
    <property type="entry name" value="Vaccinia Virus protein VP39"/>
    <property type="match status" value="1"/>
</dbReference>
<dbReference type="OrthoDB" id="184876at2759"/>
<feature type="compositionally biased region" description="Low complexity" evidence="7">
    <location>
        <begin position="9"/>
        <end position="22"/>
    </location>
</feature>
<protein>
    <recommendedName>
        <fullName evidence="8">SAM-dependent methyltransferase Erg6/SMT-type domain-containing protein</fullName>
    </recommendedName>
</protein>
<proteinExistence type="inferred from homology"/>
<comment type="similarity">
    <text evidence="4 5 6">Belongs to the class I-like SAM-binding methyltransferase superfamily. Erg6/SMT family.</text>
</comment>
<keyword evidence="3 5" id="KW-0949">S-adenosyl-L-methionine</keyword>
<comment type="caution">
    <text evidence="9">The sequence shown here is derived from an EMBL/GenBank/DDBJ whole genome shotgun (WGS) entry which is preliminary data.</text>
</comment>
<dbReference type="GO" id="GO:0005783">
    <property type="term" value="C:endoplasmic reticulum"/>
    <property type="evidence" value="ECO:0007669"/>
    <property type="project" value="TreeGrafter"/>
</dbReference>
<evidence type="ECO:0000256" key="5">
    <source>
        <dbReference type="PROSITE-ProRule" id="PRU01022"/>
    </source>
</evidence>
<reference evidence="9" key="1">
    <citation type="submission" date="2021-07" db="EMBL/GenBank/DDBJ databases">
        <authorList>
            <person name="Branca A.L. A."/>
        </authorList>
    </citation>
    <scope>NUCLEOTIDE SEQUENCE</scope>
</reference>
<sequence length="375" mass="42412">MYPQSSLFANSSSVGATSSSASNPNMASDATSDSMHGNSHSNRSAFLSFFNKRRAAYQVVAQEYADQWDVKGSIESRSHRQENYVALSKGYYDLANDIFEHLWGTSIHFVRPVQTETVQQAHARHEHYLALTVEISHFADVSVTGLNFNDYQVRRAKESISARCLEDKISFVVGDFTQMPFESNTFDAAYSIEGTSYAPDLTKAYLEIYRVLRPGSRLGVYEMVLTDNYDDNIPEHRELRHGIEKGLGLSNLVISSALASMKAAGFEIEIATDLDARPTNDKYEIPWYFLFERSLRRMANIQDTLRVAYISVYIWSVLCGPLPTILWIGEILGIFVPGTREFLYSLVLGFESMERAGKMKLFTPMFLMVARKPLE</sequence>
<evidence type="ECO:0000256" key="3">
    <source>
        <dbReference type="ARBA" id="ARBA00022691"/>
    </source>
</evidence>
<evidence type="ECO:0000313" key="10">
    <source>
        <dbReference type="Proteomes" id="UP001152592"/>
    </source>
</evidence>
<accession>A0A9W4N2V0</accession>
<dbReference type="Pfam" id="PF08241">
    <property type="entry name" value="Methyltransf_11"/>
    <property type="match status" value="1"/>
</dbReference>
<evidence type="ECO:0000256" key="1">
    <source>
        <dbReference type="ARBA" id="ARBA00022603"/>
    </source>
</evidence>
<dbReference type="InterPro" id="IPR029063">
    <property type="entry name" value="SAM-dependent_MTases_sf"/>
</dbReference>
<evidence type="ECO:0000256" key="6">
    <source>
        <dbReference type="RuleBase" id="RU362025"/>
    </source>
</evidence>